<sequence>MLGGHACRERNTPIARFPLARFVVCNRISRVHVYGFREQHSMLDDLPGCALPADFGVNNLYDIESGYGKLRGLTNEKVNHRRT</sequence>
<keyword evidence="2" id="KW-1185">Reference proteome</keyword>
<reference evidence="2" key="1">
    <citation type="submission" date="2016-10" db="EMBL/GenBank/DDBJ databases">
        <authorList>
            <person name="Varghese N."/>
            <person name="Submissions S."/>
        </authorList>
    </citation>
    <scope>NUCLEOTIDE SEQUENCE [LARGE SCALE GENOMIC DNA]</scope>
    <source>
        <strain evidence="2">DUS833</strain>
    </source>
</reference>
<evidence type="ECO:0000313" key="1">
    <source>
        <dbReference type="EMBL" id="SDR61456.1"/>
    </source>
</evidence>
<proteinExistence type="predicted"/>
<evidence type="ECO:0000313" key="2">
    <source>
        <dbReference type="Proteomes" id="UP000199365"/>
    </source>
</evidence>
<dbReference type="EMBL" id="FNKX01000004">
    <property type="protein sequence ID" value="SDR61456.1"/>
    <property type="molecule type" value="Genomic_DNA"/>
</dbReference>
<dbReference type="Proteomes" id="UP000199365">
    <property type="component" value="Unassembled WGS sequence"/>
</dbReference>
<dbReference type="STRING" id="157910.SAMN05445850_7764"/>
<dbReference type="AlphaFoldDB" id="A0A1H1KGT9"/>
<organism evidence="1 2">
    <name type="scientific">Paraburkholderia tuberum</name>
    <dbReference type="NCBI Taxonomy" id="157910"/>
    <lineage>
        <taxon>Bacteria</taxon>
        <taxon>Pseudomonadati</taxon>
        <taxon>Pseudomonadota</taxon>
        <taxon>Betaproteobacteria</taxon>
        <taxon>Burkholderiales</taxon>
        <taxon>Burkholderiaceae</taxon>
        <taxon>Paraburkholderia</taxon>
    </lineage>
</organism>
<accession>A0A1H1KGT9</accession>
<name>A0A1H1KGT9_9BURK</name>
<gene>
    <name evidence="1" type="ORF">SAMN05445850_7764</name>
</gene>
<protein>
    <submittedName>
        <fullName evidence="1">Uncharacterized protein</fullName>
    </submittedName>
</protein>